<sequence>MVDDLHSHTLPIELGYKILEEACLQSLPRDSWSPVPPRRTRRLPRLLPRISSRSCNPRLMTTTTIVAYSVPCTCNSITFHIYDPSPLSSSSGVFHLYGSSNPTTRAMETILRAINANRDPLAPALHRVALHYTGWSFTRELEHARLVNLPSRVQYLELCFSTPSLFTQHLRQSYLRRCALPMPGVRTLGIYGACPAFVVDVARACPALQRLETDDVRGVLVLQPSLRPFMLLTADDEHLGRKSAPDEQASVVDAFARVPEDMRRKPGLPYGFLLKRKPARI</sequence>
<reference evidence="1" key="1">
    <citation type="submission" date="2022-01" db="EMBL/GenBank/DDBJ databases">
        <title>Comparative genomics reveals a dynamic genome evolution in the ectomycorrhizal milk-cap (Lactarius) mushrooms.</title>
        <authorList>
            <consortium name="DOE Joint Genome Institute"/>
            <person name="Lebreton A."/>
            <person name="Tang N."/>
            <person name="Kuo A."/>
            <person name="LaButti K."/>
            <person name="Drula E."/>
            <person name="Barry K."/>
            <person name="Clum A."/>
            <person name="Lipzen A."/>
            <person name="Mousain D."/>
            <person name="Ng V."/>
            <person name="Wang R."/>
            <person name="Wang X."/>
            <person name="Dai Y."/>
            <person name="Henrissat B."/>
            <person name="Grigoriev I.V."/>
            <person name="Guerin-Laguette A."/>
            <person name="Yu F."/>
            <person name="Martin F.M."/>
        </authorList>
    </citation>
    <scope>NUCLEOTIDE SEQUENCE</scope>
    <source>
        <strain evidence="1">QP</strain>
    </source>
</reference>
<name>A0AAD4QCS2_9AGAM</name>
<evidence type="ECO:0000313" key="1">
    <source>
        <dbReference type="EMBL" id="KAH9000511.1"/>
    </source>
</evidence>
<comment type="caution">
    <text evidence="1">The sequence shown here is derived from an EMBL/GenBank/DDBJ whole genome shotgun (WGS) entry which is preliminary data.</text>
</comment>
<dbReference type="EMBL" id="JAKELL010000002">
    <property type="protein sequence ID" value="KAH9000511.1"/>
    <property type="molecule type" value="Genomic_DNA"/>
</dbReference>
<organism evidence="1 2">
    <name type="scientific">Lactarius akahatsu</name>
    <dbReference type="NCBI Taxonomy" id="416441"/>
    <lineage>
        <taxon>Eukaryota</taxon>
        <taxon>Fungi</taxon>
        <taxon>Dikarya</taxon>
        <taxon>Basidiomycota</taxon>
        <taxon>Agaricomycotina</taxon>
        <taxon>Agaricomycetes</taxon>
        <taxon>Russulales</taxon>
        <taxon>Russulaceae</taxon>
        <taxon>Lactarius</taxon>
    </lineage>
</organism>
<gene>
    <name evidence="1" type="ORF">EDB92DRAFT_2111085</name>
</gene>
<evidence type="ECO:0000313" key="2">
    <source>
        <dbReference type="Proteomes" id="UP001201163"/>
    </source>
</evidence>
<keyword evidence="2" id="KW-1185">Reference proteome</keyword>
<dbReference type="Proteomes" id="UP001201163">
    <property type="component" value="Unassembled WGS sequence"/>
</dbReference>
<accession>A0AAD4QCS2</accession>
<protein>
    <submittedName>
        <fullName evidence="1">Uncharacterized protein</fullName>
    </submittedName>
</protein>
<dbReference type="AlphaFoldDB" id="A0AAD4QCS2"/>
<proteinExistence type="predicted"/>